<dbReference type="GO" id="GO:0015833">
    <property type="term" value="P:peptide transport"/>
    <property type="evidence" value="ECO:0007669"/>
    <property type="project" value="UniProtKB-KW"/>
</dbReference>
<dbReference type="PROSITE" id="PS51257">
    <property type="entry name" value="PROKAR_LIPOPROTEIN"/>
    <property type="match status" value="1"/>
</dbReference>
<keyword evidence="5" id="KW-0571">Peptide transport</keyword>
<keyword evidence="3" id="KW-0813">Transport</keyword>
<feature type="compositionally biased region" description="Low complexity" evidence="6">
    <location>
        <begin position="25"/>
        <end position="37"/>
    </location>
</feature>
<dbReference type="OrthoDB" id="403896at2"/>
<evidence type="ECO:0000256" key="2">
    <source>
        <dbReference type="ARBA" id="ARBA00005695"/>
    </source>
</evidence>
<evidence type="ECO:0000256" key="6">
    <source>
        <dbReference type="SAM" id="MobiDB-lite"/>
    </source>
</evidence>
<dbReference type="GO" id="GO:0042597">
    <property type="term" value="C:periplasmic space"/>
    <property type="evidence" value="ECO:0007669"/>
    <property type="project" value="UniProtKB-ARBA"/>
</dbReference>
<dbReference type="RefSeq" id="WP_010619486.1">
    <property type="nucleotide sequence ID" value="NZ_PUFO01000105.1"/>
</dbReference>
<dbReference type="STRING" id="1122149.FD44_GL000182"/>
<comment type="caution">
    <text evidence="9">The sequence shown here is derived from an EMBL/GenBank/DDBJ whole genome shotgun (WGS) entry which is preliminary data.</text>
</comment>
<accession>A0A4R5NDF4</accession>
<dbReference type="PANTHER" id="PTHR30290">
    <property type="entry name" value="PERIPLASMIC BINDING COMPONENT OF ABC TRANSPORTER"/>
    <property type="match status" value="1"/>
</dbReference>
<dbReference type="InterPro" id="IPR000914">
    <property type="entry name" value="SBP_5_dom"/>
</dbReference>
<evidence type="ECO:0000256" key="4">
    <source>
        <dbReference type="ARBA" id="ARBA00022729"/>
    </source>
</evidence>
<dbReference type="CDD" id="cd08504">
    <property type="entry name" value="PBP2_OppA"/>
    <property type="match status" value="1"/>
</dbReference>
<sequence>MKIKQIGATVVVAAASVLLLAACGSTKDSDSGSSSKGNLATNQTVNWMESSQLPSMDSSKATDQISFNMMNNTNEGLYRLGKDNKVEAGMATKTTTSKDGKTWTFTLRKGAKWSNGAEVTANDFVYGWRRTVNPKTAGQYSYIYSGIKNADAIVDGKKAVNSLGVKADGKYKLVVTLEKNIPYFKLLMGFVPFFPQNQQFVEKEGKTYGTKASAVLYNGPYTLKGWTGTNDSWSLVKNNKYWDKKNVTLKKLNDQVVADSNTALNQFQSGKLDAATLTGQQVKNMLSNKSMKVRPMARLAYLEFNQKDKKVGKAFQNKKIRQAISYALQRKQMVKNVLADGSIAAPGFVTKDLAKNPKTGADFTKDADSDGVGISYDKAKAQKLMKEGLKEVGLKKLTFTLMADNTPQEKNAAEYIQSQIQKVLPQVKVENLNLPYKTRLQRSAAGNFQAVITLWGADYSDPSTDLNIMTKDNPQNNGSWTNKAFNNYMDKANDASADQTQQRWDNMVKAEKELMKDQGVVPLFQTSQPQMMNSKVKGIIYNTAGTPFNFKNMYVAK</sequence>
<evidence type="ECO:0000313" key="10">
    <source>
        <dbReference type="Proteomes" id="UP000294854"/>
    </source>
</evidence>
<evidence type="ECO:0000313" key="9">
    <source>
        <dbReference type="EMBL" id="TDG71442.1"/>
    </source>
</evidence>
<evidence type="ECO:0000256" key="7">
    <source>
        <dbReference type="SAM" id="SignalP"/>
    </source>
</evidence>
<comment type="subcellular location">
    <subcellularLocation>
        <location evidence="1">Cell membrane</location>
        <topology evidence="1">Lipid-anchor</topology>
    </subcellularLocation>
</comment>
<dbReference type="Proteomes" id="UP000294854">
    <property type="component" value="Unassembled WGS sequence"/>
</dbReference>
<dbReference type="AlphaFoldDB" id="A0A4R5NDF4"/>
<proteinExistence type="inferred from homology"/>
<feature type="chain" id="PRO_5038752046" description="Solute-binding protein family 5 domain-containing protein" evidence="7">
    <location>
        <begin position="22"/>
        <end position="557"/>
    </location>
</feature>
<dbReference type="Gene3D" id="3.40.190.10">
    <property type="entry name" value="Periplasmic binding protein-like II"/>
    <property type="match status" value="1"/>
</dbReference>
<dbReference type="SUPFAM" id="SSF53850">
    <property type="entry name" value="Periplasmic binding protein-like II"/>
    <property type="match status" value="1"/>
</dbReference>
<dbReference type="Pfam" id="PF00496">
    <property type="entry name" value="SBP_bac_5"/>
    <property type="match status" value="1"/>
</dbReference>
<dbReference type="FunFam" id="3.90.76.10:FF:000001">
    <property type="entry name" value="Oligopeptide ABC transporter substrate-binding protein"/>
    <property type="match status" value="1"/>
</dbReference>
<evidence type="ECO:0000256" key="3">
    <source>
        <dbReference type="ARBA" id="ARBA00022448"/>
    </source>
</evidence>
<evidence type="ECO:0000259" key="8">
    <source>
        <dbReference type="Pfam" id="PF00496"/>
    </source>
</evidence>
<keyword evidence="4 7" id="KW-0732">Signal</keyword>
<reference evidence="9 10" key="1">
    <citation type="journal article" date="2019" name="Appl. Microbiol. Biotechnol.">
        <title>Uncovering carbohydrate metabolism through a genotype-phenotype association study of 56 lactic acid bacteria genomes.</title>
        <authorList>
            <person name="Buron-Moles G."/>
            <person name="Chailyan A."/>
            <person name="Dolejs I."/>
            <person name="Forster J."/>
            <person name="Miks M.H."/>
        </authorList>
    </citation>
    <scope>NUCLEOTIDE SEQUENCE [LARGE SCALE GENOMIC DNA]</scope>
    <source>
        <strain evidence="9 10">ATCC 49373</strain>
    </source>
</reference>
<organism evidence="9 10">
    <name type="scientific">Secundilactobacillus malefermentans</name>
    <dbReference type="NCBI Taxonomy" id="176292"/>
    <lineage>
        <taxon>Bacteria</taxon>
        <taxon>Bacillati</taxon>
        <taxon>Bacillota</taxon>
        <taxon>Bacilli</taxon>
        <taxon>Lactobacillales</taxon>
        <taxon>Lactobacillaceae</taxon>
        <taxon>Secundilactobacillus</taxon>
    </lineage>
</organism>
<dbReference type="PROSITE" id="PS01040">
    <property type="entry name" value="SBP_BACTERIAL_5"/>
    <property type="match status" value="1"/>
</dbReference>
<protein>
    <recommendedName>
        <fullName evidence="8">Solute-binding protein family 5 domain-containing protein</fullName>
    </recommendedName>
</protein>
<dbReference type="Gene3D" id="3.90.76.10">
    <property type="entry name" value="Dipeptide-binding Protein, Domain 1"/>
    <property type="match status" value="1"/>
</dbReference>
<dbReference type="GO" id="GO:1904680">
    <property type="term" value="F:peptide transmembrane transporter activity"/>
    <property type="evidence" value="ECO:0007669"/>
    <property type="project" value="TreeGrafter"/>
</dbReference>
<dbReference type="PIRSF" id="PIRSF002741">
    <property type="entry name" value="MppA"/>
    <property type="match status" value="1"/>
</dbReference>
<feature type="region of interest" description="Disordered" evidence="6">
    <location>
        <begin position="25"/>
        <end position="44"/>
    </location>
</feature>
<comment type="similarity">
    <text evidence="2">Belongs to the bacterial solute-binding protein 5 family.</text>
</comment>
<dbReference type="InterPro" id="IPR023765">
    <property type="entry name" value="SBP_5_CS"/>
</dbReference>
<dbReference type="InterPro" id="IPR030678">
    <property type="entry name" value="Peptide/Ni-bd"/>
</dbReference>
<evidence type="ECO:0000256" key="5">
    <source>
        <dbReference type="ARBA" id="ARBA00022856"/>
    </source>
</evidence>
<keyword evidence="10" id="KW-1185">Reference proteome</keyword>
<dbReference type="EMBL" id="PUFO01000105">
    <property type="protein sequence ID" value="TDG71442.1"/>
    <property type="molecule type" value="Genomic_DNA"/>
</dbReference>
<dbReference type="InterPro" id="IPR039424">
    <property type="entry name" value="SBP_5"/>
</dbReference>
<feature type="signal peptide" evidence="7">
    <location>
        <begin position="1"/>
        <end position="21"/>
    </location>
</feature>
<dbReference type="GO" id="GO:0043190">
    <property type="term" value="C:ATP-binding cassette (ABC) transporter complex"/>
    <property type="evidence" value="ECO:0007669"/>
    <property type="project" value="InterPro"/>
</dbReference>
<gene>
    <name evidence="9" type="ORF">C5L31_002229</name>
</gene>
<feature type="domain" description="Solute-binding protein family 5" evidence="8">
    <location>
        <begin position="85"/>
        <end position="476"/>
    </location>
</feature>
<dbReference type="Gene3D" id="3.10.105.10">
    <property type="entry name" value="Dipeptide-binding Protein, Domain 3"/>
    <property type="match status" value="1"/>
</dbReference>
<name>A0A4R5NDF4_9LACO</name>
<dbReference type="PANTHER" id="PTHR30290:SF10">
    <property type="entry name" value="PERIPLASMIC OLIGOPEPTIDE-BINDING PROTEIN-RELATED"/>
    <property type="match status" value="1"/>
</dbReference>
<keyword evidence="5" id="KW-0653">Protein transport</keyword>
<evidence type="ECO:0000256" key="1">
    <source>
        <dbReference type="ARBA" id="ARBA00004193"/>
    </source>
</evidence>